<dbReference type="KEGG" id="palk:PSAKL28_16730"/>
<gene>
    <name evidence="1" type="ORF">PSAKL28_16730</name>
</gene>
<dbReference type="RefSeq" id="WP_038608946.1">
    <property type="nucleotide sequence ID" value="NZ_CP009048.1"/>
</dbReference>
<sequence length="83" mass="9395">MKTHYSPHPQDDSEEQAVCGTWLGEASNLSGDWSRVDCRHCIRRKGEISSSIAAEEDAIVQQMGDMASFMREQRLDVKREVTP</sequence>
<protein>
    <submittedName>
        <fullName evidence="1">Uncharacterized protein</fullName>
    </submittedName>
</protein>
<proteinExistence type="predicted"/>
<dbReference type="Proteomes" id="UP000028931">
    <property type="component" value="Chromosome"/>
</dbReference>
<organism evidence="1 2">
    <name type="scientific">Pseudomonas alkylphenolica</name>
    <dbReference type="NCBI Taxonomy" id="237609"/>
    <lineage>
        <taxon>Bacteria</taxon>
        <taxon>Pseudomonadati</taxon>
        <taxon>Pseudomonadota</taxon>
        <taxon>Gammaproteobacteria</taxon>
        <taxon>Pseudomonadales</taxon>
        <taxon>Pseudomonadaceae</taxon>
        <taxon>Pseudomonas</taxon>
    </lineage>
</organism>
<name>A0A077F5Z8_9PSED</name>
<dbReference type="OrthoDB" id="7014529at2"/>
<dbReference type="AlphaFoldDB" id="A0A077F5Z8"/>
<dbReference type="EMBL" id="CP009048">
    <property type="protein sequence ID" value="AIL60898.1"/>
    <property type="molecule type" value="Genomic_DNA"/>
</dbReference>
<evidence type="ECO:0000313" key="1">
    <source>
        <dbReference type="EMBL" id="AIL60898.1"/>
    </source>
</evidence>
<reference evidence="1 2" key="1">
    <citation type="submission" date="2014-07" db="EMBL/GenBank/DDBJ databases">
        <authorList>
            <person name="Lee K."/>
            <person name="Lim J.Y."/>
            <person name="Hwang I."/>
        </authorList>
    </citation>
    <scope>NUCLEOTIDE SEQUENCE [LARGE SCALE GENOMIC DNA]</scope>
    <source>
        <strain evidence="1 2">KL28</strain>
    </source>
</reference>
<accession>A0A077F5Z8</accession>
<dbReference type="HOGENOM" id="CLU_2668397_0_0_6"/>
<evidence type="ECO:0000313" key="2">
    <source>
        <dbReference type="Proteomes" id="UP000028931"/>
    </source>
</evidence>